<dbReference type="Proteomes" id="UP000227088">
    <property type="component" value="Unassembled WGS sequence"/>
</dbReference>
<name>A0A1Y5I211_OLEAN</name>
<proteinExistence type="predicted"/>
<accession>A0A1Y5I211</accession>
<organism evidence="1 2">
    <name type="scientific">Oleispira antarctica</name>
    <dbReference type="NCBI Taxonomy" id="188908"/>
    <lineage>
        <taxon>Bacteria</taxon>
        <taxon>Pseudomonadati</taxon>
        <taxon>Pseudomonadota</taxon>
        <taxon>Gammaproteobacteria</taxon>
        <taxon>Oceanospirillales</taxon>
        <taxon>Oceanospirillaceae</taxon>
        <taxon>Oleispira</taxon>
    </lineage>
</organism>
<evidence type="ECO:0000313" key="1">
    <source>
        <dbReference type="EMBL" id="OUS41242.1"/>
    </source>
</evidence>
<dbReference type="InterPro" id="IPR009749">
    <property type="entry name" value="DUF1315"/>
</dbReference>
<dbReference type="EMBL" id="MABE01000113">
    <property type="protein sequence ID" value="OUS41242.1"/>
    <property type="molecule type" value="Genomic_DNA"/>
</dbReference>
<reference evidence="2" key="1">
    <citation type="journal article" date="2017" name="Proc. Natl. Acad. Sci. U.S.A.">
        <title>Simulation of Deepwater Horizon oil plume reveals substrate specialization within a complex community of hydrocarbon degraders.</title>
        <authorList>
            <person name="Hu P."/>
            <person name="Dubinsky E.A."/>
            <person name="Probst A.J."/>
            <person name="Wang J."/>
            <person name="Sieber C.M.K."/>
            <person name="Tom L.M."/>
            <person name="Gardinali P."/>
            <person name="Banfield J.F."/>
            <person name="Atlas R.M."/>
            <person name="Andersen G.L."/>
        </authorList>
    </citation>
    <scope>NUCLEOTIDE SEQUENCE [LARGE SCALE GENOMIC DNA]</scope>
</reference>
<comment type="caution">
    <text evidence="1">The sequence shown here is derived from an EMBL/GenBank/DDBJ whole genome shotgun (WGS) entry which is preliminary data.</text>
</comment>
<protein>
    <recommendedName>
        <fullName evidence="3">DUF1315 domain-containing protein</fullName>
    </recommendedName>
</protein>
<dbReference type="Pfam" id="PF07023">
    <property type="entry name" value="DUF1315"/>
    <property type="match status" value="1"/>
</dbReference>
<evidence type="ECO:0000313" key="2">
    <source>
        <dbReference type="Proteomes" id="UP000227088"/>
    </source>
</evidence>
<dbReference type="AlphaFoldDB" id="A0A1Y5I211"/>
<sequence length="81" mass="9409">MTVDELIKAMTPEVFQNMKSSLELSRWPDGRKMDKEQKVLCMEALIRYEEMTNMPAEKRIGYMEAACKSSKDDDTQTLTIK</sequence>
<gene>
    <name evidence="1" type="ORF">A9R00_01905</name>
</gene>
<evidence type="ECO:0008006" key="3">
    <source>
        <dbReference type="Google" id="ProtNLM"/>
    </source>
</evidence>